<dbReference type="PROSITE" id="PS51202">
    <property type="entry name" value="RCK_C"/>
    <property type="match status" value="1"/>
</dbReference>
<evidence type="ECO:0000256" key="2">
    <source>
        <dbReference type="ARBA" id="ARBA00022448"/>
    </source>
</evidence>
<organism evidence="9 10">
    <name type="scientific">Vulcanimicrobium alpinum</name>
    <dbReference type="NCBI Taxonomy" id="3016050"/>
    <lineage>
        <taxon>Bacteria</taxon>
        <taxon>Bacillati</taxon>
        <taxon>Vulcanimicrobiota</taxon>
        <taxon>Vulcanimicrobiia</taxon>
        <taxon>Vulcanimicrobiales</taxon>
        <taxon>Vulcanimicrobiaceae</taxon>
        <taxon>Vulcanimicrobium</taxon>
    </lineage>
</organism>
<dbReference type="Pfam" id="PF02080">
    <property type="entry name" value="TrkA_C"/>
    <property type="match status" value="1"/>
</dbReference>
<keyword evidence="6" id="KW-0406">Ion transport</keyword>
<dbReference type="PANTHER" id="PTHR43833">
    <property type="entry name" value="POTASSIUM CHANNEL PROTEIN 2-RELATED-RELATED"/>
    <property type="match status" value="1"/>
</dbReference>
<accession>A0AAN1XWH2</accession>
<dbReference type="EMBL" id="AP025523">
    <property type="protein sequence ID" value="BDE05811.1"/>
    <property type="molecule type" value="Genomic_DNA"/>
</dbReference>
<protein>
    <recommendedName>
        <fullName evidence="1">Trk system potassium uptake protein TrkA</fullName>
    </recommendedName>
</protein>
<dbReference type="InterPro" id="IPR006037">
    <property type="entry name" value="RCK_C"/>
</dbReference>
<keyword evidence="3" id="KW-0633">Potassium transport</keyword>
<keyword evidence="2" id="KW-0813">Transport</keyword>
<evidence type="ECO:0000256" key="3">
    <source>
        <dbReference type="ARBA" id="ARBA00022538"/>
    </source>
</evidence>
<reference evidence="9 10" key="1">
    <citation type="journal article" date="2022" name="ISME Commun">
        <title>Vulcanimicrobium alpinus gen. nov. sp. nov., the first cultivated representative of the candidate phylum 'Eremiobacterota', is a metabolically versatile aerobic anoxygenic phototroph.</title>
        <authorList>
            <person name="Yabe S."/>
            <person name="Muto K."/>
            <person name="Abe K."/>
            <person name="Yokota A."/>
            <person name="Staudigel H."/>
            <person name="Tebo B.M."/>
        </authorList>
    </citation>
    <scope>NUCLEOTIDE SEQUENCE [LARGE SCALE GENOMIC DNA]</scope>
    <source>
        <strain evidence="9 10">WC8-2</strain>
    </source>
</reference>
<evidence type="ECO:0000259" key="7">
    <source>
        <dbReference type="PROSITE" id="PS51201"/>
    </source>
</evidence>
<name>A0AAN1XWH2_UNVUL</name>
<feature type="domain" description="RCK N-terminal" evidence="7">
    <location>
        <begin position="1"/>
        <end position="118"/>
    </location>
</feature>
<dbReference type="KEGG" id="vab:WPS_10870"/>
<evidence type="ECO:0000256" key="6">
    <source>
        <dbReference type="ARBA" id="ARBA00023065"/>
    </source>
</evidence>
<evidence type="ECO:0000313" key="9">
    <source>
        <dbReference type="EMBL" id="BDE05811.1"/>
    </source>
</evidence>
<keyword evidence="10" id="KW-1185">Reference proteome</keyword>
<dbReference type="AlphaFoldDB" id="A0AAN1XWH2"/>
<dbReference type="InterPro" id="IPR050721">
    <property type="entry name" value="Trk_Ktr_HKT_K-transport"/>
</dbReference>
<dbReference type="Gene3D" id="3.30.70.1450">
    <property type="entry name" value="Regulator of K+ conductance, C-terminal domain"/>
    <property type="match status" value="1"/>
</dbReference>
<dbReference type="InterPro" id="IPR036721">
    <property type="entry name" value="RCK_C_sf"/>
</dbReference>
<dbReference type="SUPFAM" id="SSF116726">
    <property type="entry name" value="TrkA C-terminal domain-like"/>
    <property type="match status" value="1"/>
</dbReference>
<dbReference type="RefSeq" id="WP_317996833.1">
    <property type="nucleotide sequence ID" value="NZ_AP025523.1"/>
</dbReference>
<keyword evidence="4" id="KW-0630">Potassium</keyword>
<gene>
    <name evidence="9" type="ORF">WPS_10870</name>
</gene>
<evidence type="ECO:0000259" key="8">
    <source>
        <dbReference type="PROSITE" id="PS51202"/>
    </source>
</evidence>
<dbReference type="SUPFAM" id="SSF51735">
    <property type="entry name" value="NAD(P)-binding Rossmann-fold domains"/>
    <property type="match status" value="1"/>
</dbReference>
<dbReference type="GO" id="GO:0015079">
    <property type="term" value="F:potassium ion transmembrane transporter activity"/>
    <property type="evidence" value="ECO:0007669"/>
    <property type="project" value="InterPro"/>
</dbReference>
<dbReference type="InterPro" id="IPR006036">
    <property type="entry name" value="K_uptake_TrkA"/>
</dbReference>
<dbReference type="PRINTS" id="PR00335">
    <property type="entry name" value="KUPTAKETRKA"/>
</dbReference>
<evidence type="ECO:0000256" key="5">
    <source>
        <dbReference type="ARBA" id="ARBA00023027"/>
    </source>
</evidence>
<sequence length="224" mass="24032">MFILIVGGGKVGTYLARGLIKQQHEVVVIEKDARKAQMMTNLLETDIAIVGDGCDPNILLQAGVQRADVVVADTGDDEDNLVVCIITKKHSSARCIARVNNPKNKLIFESLDADRPVTVISSTEIILEMIDERVNVNAAHLEPLARVGHGDLELVQLRIAEDSPARGKRIAEVSLPRGSVIVAVDRGGGDVVVPNGDTTLQRGDDVIAMIKRDTRSDVCAALVG</sequence>
<dbReference type="PROSITE" id="PS51201">
    <property type="entry name" value="RCK_N"/>
    <property type="match status" value="1"/>
</dbReference>
<feature type="domain" description="RCK C-terminal" evidence="8">
    <location>
        <begin position="142"/>
        <end position="224"/>
    </location>
</feature>
<dbReference type="Gene3D" id="3.40.50.720">
    <property type="entry name" value="NAD(P)-binding Rossmann-like Domain"/>
    <property type="match status" value="1"/>
</dbReference>
<evidence type="ECO:0000256" key="1">
    <source>
        <dbReference type="ARBA" id="ARBA00017378"/>
    </source>
</evidence>
<dbReference type="PANTHER" id="PTHR43833:SF5">
    <property type="entry name" value="TRK SYSTEM POTASSIUM UPTAKE PROTEIN TRKA"/>
    <property type="match status" value="1"/>
</dbReference>
<dbReference type="InterPro" id="IPR003148">
    <property type="entry name" value="RCK_N"/>
</dbReference>
<evidence type="ECO:0000256" key="4">
    <source>
        <dbReference type="ARBA" id="ARBA00022958"/>
    </source>
</evidence>
<dbReference type="InterPro" id="IPR036291">
    <property type="entry name" value="NAD(P)-bd_dom_sf"/>
</dbReference>
<evidence type="ECO:0000313" key="10">
    <source>
        <dbReference type="Proteomes" id="UP001317532"/>
    </source>
</evidence>
<dbReference type="Pfam" id="PF02254">
    <property type="entry name" value="TrkA_N"/>
    <property type="match status" value="1"/>
</dbReference>
<proteinExistence type="predicted"/>
<keyword evidence="5" id="KW-0520">NAD</keyword>
<dbReference type="GO" id="GO:0005886">
    <property type="term" value="C:plasma membrane"/>
    <property type="evidence" value="ECO:0007669"/>
    <property type="project" value="InterPro"/>
</dbReference>
<dbReference type="Proteomes" id="UP001317532">
    <property type="component" value="Chromosome"/>
</dbReference>